<dbReference type="Pfam" id="PF02995">
    <property type="entry name" value="DUF229"/>
    <property type="match status" value="1"/>
</dbReference>
<keyword evidence="1" id="KW-0812">Transmembrane</keyword>
<feature type="transmembrane region" description="Helical" evidence="1">
    <location>
        <begin position="12"/>
        <end position="31"/>
    </location>
</feature>
<dbReference type="Proteomes" id="UP001162131">
    <property type="component" value="Unassembled WGS sequence"/>
</dbReference>
<organism evidence="2 3">
    <name type="scientific">Blepharisma stoltei</name>
    <dbReference type="NCBI Taxonomy" id="1481888"/>
    <lineage>
        <taxon>Eukaryota</taxon>
        <taxon>Sar</taxon>
        <taxon>Alveolata</taxon>
        <taxon>Ciliophora</taxon>
        <taxon>Postciliodesmatophora</taxon>
        <taxon>Heterotrichea</taxon>
        <taxon>Heterotrichida</taxon>
        <taxon>Blepharismidae</taxon>
        <taxon>Blepharisma</taxon>
    </lineage>
</organism>
<keyword evidence="3" id="KW-1185">Reference proteome</keyword>
<dbReference type="AlphaFoldDB" id="A0AAU9J8Y7"/>
<reference evidence="2" key="1">
    <citation type="submission" date="2021-09" db="EMBL/GenBank/DDBJ databases">
        <authorList>
            <consortium name="AG Swart"/>
            <person name="Singh M."/>
            <person name="Singh A."/>
            <person name="Seah K."/>
            <person name="Emmerich C."/>
        </authorList>
    </citation>
    <scope>NUCLEOTIDE SEQUENCE</scope>
    <source>
        <strain evidence="2">ATCC30299</strain>
    </source>
</reference>
<keyword evidence="1" id="KW-1133">Transmembrane helix</keyword>
<accession>A0AAU9J8Y7</accession>
<evidence type="ECO:0000256" key="1">
    <source>
        <dbReference type="SAM" id="Phobius"/>
    </source>
</evidence>
<protein>
    <submittedName>
        <fullName evidence="2">Uncharacterized protein</fullName>
    </submittedName>
</protein>
<gene>
    <name evidence="2" type="ORF">BSTOLATCC_MIC28921</name>
</gene>
<dbReference type="EMBL" id="CAJZBQ010000028">
    <property type="protein sequence ID" value="CAG9321645.1"/>
    <property type="molecule type" value="Genomic_DNA"/>
</dbReference>
<name>A0AAU9J8Y7_9CILI</name>
<dbReference type="GO" id="GO:0005615">
    <property type="term" value="C:extracellular space"/>
    <property type="evidence" value="ECO:0007669"/>
    <property type="project" value="TreeGrafter"/>
</dbReference>
<keyword evidence="1" id="KW-0472">Membrane</keyword>
<dbReference type="PANTHER" id="PTHR10974">
    <property type="entry name" value="FI08016P-RELATED"/>
    <property type="match status" value="1"/>
</dbReference>
<proteinExistence type="predicted"/>
<evidence type="ECO:0000313" key="3">
    <source>
        <dbReference type="Proteomes" id="UP001162131"/>
    </source>
</evidence>
<comment type="caution">
    <text evidence="2">The sequence shown here is derived from an EMBL/GenBank/DDBJ whole genome shotgun (WGS) entry which is preliminary data.</text>
</comment>
<dbReference type="PANTHER" id="PTHR10974:SF1">
    <property type="entry name" value="FI08016P-RELATED"/>
    <property type="match status" value="1"/>
</dbReference>
<dbReference type="InterPro" id="IPR004245">
    <property type="entry name" value="DUF229"/>
</dbReference>
<evidence type="ECO:0000313" key="2">
    <source>
        <dbReference type="EMBL" id="CAG9321645.1"/>
    </source>
</evidence>
<sequence>MNICSKRIPRFLSILTCIVLFTCSMSVIYIFSLQNDQGNQLILNQEEEENFNIFLSTINQEIIIENLKPSLSLLDSNKISSKTPIVSWPLIQYPELPDDGNISCIPKSFGYTQEQADKLFDPNRRFYNCAARSVSADIIRLINDTLYVKCLEFQKPEYVLGGTLNDEELGEIPFRSPWKFYNGPIDFTDIEFAFARCSRAKKQAILRNRFNKTASDRAFEKTKKIAEELGMKTKPRPQTVLMILFDSVSRQHFYRNLVKTIQSLNNEIIDSPLSNRIVMYDFIINNVQGENTIPNLVPLLYGYNLNLLQEKLSGYSIAHKSHWQYFEALQEGAIWKHYERHGYVTMFGYDTVWDYLSTCTGRKILTDHVATNFWHAARKMYGYVDFIERQRCFGLHHSHWYMLNYVNQYVRNYLGNNRFGYIHLSPAHESTGTVIRTVDDDLRDFFIDLLYFLYEHPEEDFVIHLMSDHGKHSKEWDKHTEGYKENQLPMHIMITNKELIARLGSDTDSILKHNTKRLVSRFDWYITFKHIALNPYGNLLISSELYKEWKTLPDTQNGISLLLEKINDDRSCDNVAIPNFLCSCFTFTEIPLEIAEDVPGIKTLIEFALESINENIKNNKHEEFCRKVSFKELVTAEVQQLKPPEKGGNKIYRIRISINEDEDAIFEIFGYAVKSNTIINYFKPNDDGLNPITYYNETEKKLMALQLQGIERVDNVKAICEEIANQINSKPGTCICKQPQELDISAASEKWKEVIGNLLNKLSIIVGESHSLCSEICEAESLSCQGWGFQLFNKANILKKSWDPKNPLKVTFEEGRVALFNELKISREIVGSGLGLIQNNDGFDLMTYSRKNITCFTVEYGVQPLCPCQ</sequence>